<evidence type="ECO:0000313" key="2">
    <source>
        <dbReference type="EMBL" id="CAB1461098.1"/>
    </source>
</evidence>
<evidence type="ECO:0000313" key="3">
    <source>
        <dbReference type="Proteomes" id="UP001153269"/>
    </source>
</evidence>
<feature type="compositionally biased region" description="Basic and acidic residues" evidence="1">
    <location>
        <begin position="33"/>
        <end position="46"/>
    </location>
</feature>
<dbReference type="AlphaFoldDB" id="A0A9N7ZAB3"/>
<feature type="region of interest" description="Disordered" evidence="1">
    <location>
        <begin position="33"/>
        <end position="74"/>
    </location>
</feature>
<organism evidence="2 3">
    <name type="scientific">Pleuronectes platessa</name>
    <name type="common">European plaice</name>
    <dbReference type="NCBI Taxonomy" id="8262"/>
    <lineage>
        <taxon>Eukaryota</taxon>
        <taxon>Metazoa</taxon>
        <taxon>Chordata</taxon>
        <taxon>Craniata</taxon>
        <taxon>Vertebrata</taxon>
        <taxon>Euteleostomi</taxon>
        <taxon>Actinopterygii</taxon>
        <taxon>Neopterygii</taxon>
        <taxon>Teleostei</taxon>
        <taxon>Neoteleostei</taxon>
        <taxon>Acanthomorphata</taxon>
        <taxon>Carangaria</taxon>
        <taxon>Pleuronectiformes</taxon>
        <taxon>Pleuronectoidei</taxon>
        <taxon>Pleuronectidae</taxon>
        <taxon>Pleuronectes</taxon>
    </lineage>
</organism>
<feature type="compositionally biased region" description="Basic and acidic residues" evidence="1">
    <location>
        <begin position="60"/>
        <end position="69"/>
    </location>
</feature>
<keyword evidence="3" id="KW-1185">Reference proteome</keyword>
<reference evidence="2" key="1">
    <citation type="submission" date="2020-03" db="EMBL/GenBank/DDBJ databases">
        <authorList>
            <person name="Weist P."/>
        </authorList>
    </citation>
    <scope>NUCLEOTIDE SEQUENCE</scope>
</reference>
<dbReference type="Proteomes" id="UP001153269">
    <property type="component" value="Unassembled WGS sequence"/>
</dbReference>
<accession>A0A9N7ZAB3</accession>
<protein>
    <submittedName>
        <fullName evidence="2">Uncharacterized protein</fullName>
    </submittedName>
</protein>
<proteinExistence type="predicted"/>
<comment type="caution">
    <text evidence="2">The sequence shown here is derived from an EMBL/GenBank/DDBJ whole genome shotgun (WGS) entry which is preliminary data.</text>
</comment>
<dbReference type="EMBL" id="CADEAL010004508">
    <property type="protein sequence ID" value="CAB1461098.1"/>
    <property type="molecule type" value="Genomic_DNA"/>
</dbReference>
<sequence>MGNASQRGSTGAWRQIRPTAAFIGLWFKKENEQQREFKRRTEKETRIPSGRVSANKRRTKEGGNEKQQEVEQEEAVRFGLGDLDTWGRPQRWHTPLVYQPPALPCYQPDMQTCCEGDIV</sequence>
<gene>
    <name evidence="2" type="ORF">PLEPLA_LOCUS48973</name>
</gene>
<evidence type="ECO:0000256" key="1">
    <source>
        <dbReference type="SAM" id="MobiDB-lite"/>
    </source>
</evidence>
<name>A0A9N7ZAB3_PLEPL</name>